<dbReference type="OMA" id="NEWEKEW"/>
<dbReference type="InterPro" id="IPR046341">
    <property type="entry name" value="SET_dom_sf"/>
</dbReference>
<gene>
    <name evidence="2" type="ORF">BCR43DRAFT_445505</name>
</gene>
<dbReference type="SUPFAM" id="SSF82199">
    <property type="entry name" value="SET domain"/>
    <property type="match status" value="1"/>
</dbReference>
<dbReference type="PROSITE" id="PS50280">
    <property type="entry name" value="SET"/>
    <property type="match status" value="1"/>
</dbReference>
<proteinExistence type="predicted"/>
<name>A0A1X2H2Y4_SYNRA</name>
<accession>A0A1X2H2Y4</accession>
<dbReference type="PANTHER" id="PTHR13271">
    <property type="entry name" value="UNCHARACTERIZED PUTATIVE METHYLTRANSFERASE"/>
    <property type="match status" value="1"/>
</dbReference>
<dbReference type="PANTHER" id="PTHR13271:SF147">
    <property type="entry name" value="PROTEIN-LYSINE N-METHYLTRANSFERASE EFM1-RELATED"/>
    <property type="match status" value="1"/>
</dbReference>
<dbReference type="InterPro" id="IPR050600">
    <property type="entry name" value="SETD3_SETD6_MTase"/>
</dbReference>
<keyword evidence="3" id="KW-1185">Reference proteome</keyword>
<sequence length="230" mass="25929">DQEGIGSVYATERIEPGEAFASLPFQLAITEKVARDAFPTLANHSCRMVMAHFVAYERQRGDASFYAPYIRLLPSTIKVPFFYDEEDMSYLAGSGMEIVVQERKEKLLQDYQAMVKDLPAGHWQDDFLWGHAVLSSRSFPYTLIDPNAPANTSEVLFPLLDAFNHKPHTKVTWVPSGDSLRFEPGAPFEAGEQIYNNYGPKVRPIRMDHSKSLIIVFISYSQTANVSNTT</sequence>
<reference evidence="2 3" key="1">
    <citation type="submission" date="2016-07" db="EMBL/GenBank/DDBJ databases">
        <title>Pervasive Adenine N6-methylation of Active Genes in Fungi.</title>
        <authorList>
            <consortium name="DOE Joint Genome Institute"/>
            <person name="Mondo S.J."/>
            <person name="Dannebaum R.O."/>
            <person name="Kuo R.C."/>
            <person name="Labutti K."/>
            <person name="Haridas S."/>
            <person name="Kuo A."/>
            <person name="Salamov A."/>
            <person name="Ahrendt S.R."/>
            <person name="Lipzen A."/>
            <person name="Sullivan W."/>
            <person name="Andreopoulos W.B."/>
            <person name="Clum A."/>
            <person name="Lindquist E."/>
            <person name="Daum C."/>
            <person name="Ramamoorthy G.K."/>
            <person name="Gryganskyi A."/>
            <person name="Culley D."/>
            <person name="Magnuson J.K."/>
            <person name="James T.Y."/>
            <person name="O'Malley M.A."/>
            <person name="Stajich J.E."/>
            <person name="Spatafora J.W."/>
            <person name="Visel A."/>
            <person name="Grigoriev I.V."/>
        </authorList>
    </citation>
    <scope>NUCLEOTIDE SEQUENCE [LARGE SCALE GENOMIC DNA]</scope>
    <source>
        <strain evidence="2 3">NRRL 2496</strain>
    </source>
</reference>
<evidence type="ECO:0000259" key="1">
    <source>
        <dbReference type="PROSITE" id="PS50280"/>
    </source>
</evidence>
<protein>
    <recommendedName>
        <fullName evidence="1">SET domain-containing protein</fullName>
    </recommendedName>
</protein>
<dbReference type="InterPro" id="IPR001214">
    <property type="entry name" value="SET_dom"/>
</dbReference>
<dbReference type="GO" id="GO:0016279">
    <property type="term" value="F:protein-lysine N-methyltransferase activity"/>
    <property type="evidence" value="ECO:0007669"/>
    <property type="project" value="TreeGrafter"/>
</dbReference>
<organism evidence="2 3">
    <name type="scientific">Syncephalastrum racemosum</name>
    <name type="common">Filamentous fungus</name>
    <dbReference type="NCBI Taxonomy" id="13706"/>
    <lineage>
        <taxon>Eukaryota</taxon>
        <taxon>Fungi</taxon>
        <taxon>Fungi incertae sedis</taxon>
        <taxon>Mucoromycota</taxon>
        <taxon>Mucoromycotina</taxon>
        <taxon>Mucoromycetes</taxon>
        <taxon>Mucorales</taxon>
        <taxon>Syncephalastraceae</taxon>
        <taxon>Syncephalastrum</taxon>
    </lineage>
</organism>
<dbReference type="InParanoid" id="A0A1X2H2Y4"/>
<feature type="domain" description="SET" evidence="1">
    <location>
        <begin position="1"/>
        <end position="199"/>
    </location>
</feature>
<feature type="non-terminal residue" evidence="2">
    <location>
        <position position="1"/>
    </location>
</feature>
<evidence type="ECO:0000313" key="2">
    <source>
        <dbReference type="EMBL" id="ORY92170.1"/>
    </source>
</evidence>
<dbReference type="AlphaFoldDB" id="A0A1X2H2Y4"/>
<dbReference type="EMBL" id="MCGN01000010">
    <property type="protein sequence ID" value="ORY92170.1"/>
    <property type="molecule type" value="Genomic_DNA"/>
</dbReference>
<comment type="caution">
    <text evidence="2">The sequence shown here is derived from an EMBL/GenBank/DDBJ whole genome shotgun (WGS) entry which is preliminary data.</text>
</comment>
<dbReference type="Gene3D" id="3.90.1410.10">
    <property type="entry name" value="set domain protein methyltransferase, domain 1"/>
    <property type="match status" value="1"/>
</dbReference>
<evidence type="ECO:0000313" key="3">
    <source>
        <dbReference type="Proteomes" id="UP000242180"/>
    </source>
</evidence>
<dbReference type="OrthoDB" id="42889at2759"/>
<dbReference type="STRING" id="13706.A0A1X2H2Y4"/>
<dbReference type="Pfam" id="PF00856">
    <property type="entry name" value="SET"/>
    <property type="match status" value="1"/>
</dbReference>
<dbReference type="GO" id="GO:0005634">
    <property type="term" value="C:nucleus"/>
    <property type="evidence" value="ECO:0007669"/>
    <property type="project" value="TreeGrafter"/>
</dbReference>
<dbReference type="Proteomes" id="UP000242180">
    <property type="component" value="Unassembled WGS sequence"/>
</dbReference>